<reference evidence="3" key="2">
    <citation type="journal article" date="2018" name="Plant J.">
        <title>The Sorghum bicolor reference genome: improved assembly, gene annotations, a transcriptome atlas, and signatures of genome organization.</title>
        <authorList>
            <person name="McCormick R.F."/>
            <person name="Truong S.K."/>
            <person name="Sreedasyam A."/>
            <person name="Jenkins J."/>
            <person name="Shu S."/>
            <person name="Sims D."/>
            <person name="Kennedy M."/>
            <person name="Amirebrahimi M."/>
            <person name="Weers B.D."/>
            <person name="McKinley B."/>
            <person name="Mattison A."/>
            <person name="Morishige D.T."/>
            <person name="Grimwood J."/>
            <person name="Schmutz J."/>
            <person name="Mullet J.E."/>
        </authorList>
    </citation>
    <scope>NUCLEOTIDE SEQUENCE [LARGE SCALE GENOMIC DNA]</scope>
    <source>
        <strain evidence="3">cv. BTx623</strain>
    </source>
</reference>
<evidence type="ECO:0000256" key="1">
    <source>
        <dbReference type="SAM" id="MobiDB-lite"/>
    </source>
</evidence>
<feature type="compositionally biased region" description="Basic residues" evidence="1">
    <location>
        <begin position="125"/>
        <end position="135"/>
    </location>
</feature>
<gene>
    <name evidence="2" type="ORF">SORBI_3004G081601</name>
</gene>
<evidence type="ECO:0000313" key="3">
    <source>
        <dbReference type="Proteomes" id="UP000000768"/>
    </source>
</evidence>
<dbReference type="Gramene" id="KXG29723">
    <property type="protein sequence ID" value="KXG29723"/>
    <property type="gene ID" value="SORBI_3004G081601"/>
</dbReference>
<reference evidence="2 3" key="1">
    <citation type="journal article" date="2009" name="Nature">
        <title>The Sorghum bicolor genome and the diversification of grasses.</title>
        <authorList>
            <person name="Paterson A.H."/>
            <person name="Bowers J.E."/>
            <person name="Bruggmann R."/>
            <person name="Dubchak I."/>
            <person name="Grimwood J."/>
            <person name="Gundlach H."/>
            <person name="Haberer G."/>
            <person name="Hellsten U."/>
            <person name="Mitros T."/>
            <person name="Poliakov A."/>
            <person name="Schmutz J."/>
            <person name="Spannagl M."/>
            <person name="Tang H."/>
            <person name="Wang X."/>
            <person name="Wicker T."/>
            <person name="Bharti A.K."/>
            <person name="Chapman J."/>
            <person name="Feltus F.A."/>
            <person name="Gowik U."/>
            <person name="Grigoriev I.V."/>
            <person name="Lyons E."/>
            <person name="Maher C.A."/>
            <person name="Martis M."/>
            <person name="Narechania A."/>
            <person name="Otillar R.P."/>
            <person name="Penning B.W."/>
            <person name="Salamov A.A."/>
            <person name="Wang Y."/>
            <person name="Zhang L."/>
            <person name="Carpita N.C."/>
            <person name="Freeling M."/>
            <person name="Gingle A.R."/>
            <person name="Hash C.T."/>
            <person name="Keller B."/>
            <person name="Klein P."/>
            <person name="Kresovich S."/>
            <person name="McCann M.C."/>
            <person name="Ming R."/>
            <person name="Peterson D.G."/>
            <person name="Mehboob-ur-Rahman"/>
            <person name="Ware D."/>
            <person name="Westhoff P."/>
            <person name="Mayer K.F."/>
            <person name="Messing J."/>
            <person name="Rokhsar D.S."/>
        </authorList>
    </citation>
    <scope>NUCLEOTIDE SEQUENCE [LARGE SCALE GENOMIC DNA]</scope>
    <source>
        <strain evidence="3">cv. BTx623</strain>
    </source>
</reference>
<feature type="region of interest" description="Disordered" evidence="1">
    <location>
        <begin position="113"/>
        <end position="135"/>
    </location>
</feature>
<evidence type="ECO:0000313" key="2">
    <source>
        <dbReference type="EMBL" id="KXG29723.2"/>
    </source>
</evidence>
<dbReference type="EMBL" id="CM000763">
    <property type="protein sequence ID" value="KXG29723.2"/>
    <property type="molecule type" value="Genomic_DNA"/>
</dbReference>
<dbReference type="Proteomes" id="UP000000768">
    <property type="component" value="Chromosome 4"/>
</dbReference>
<name>A0A194YNB5_SORBI</name>
<dbReference type="InParanoid" id="A0A194YNB5"/>
<dbReference type="AlphaFoldDB" id="A0A194YNB5"/>
<keyword evidence="3" id="KW-1185">Reference proteome</keyword>
<feature type="compositionally biased region" description="Low complexity" evidence="1">
    <location>
        <begin position="115"/>
        <end position="124"/>
    </location>
</feature>
<accession>A0A194YNB5</accession>
<protein>
    <submittedName>
        <fullName evidence="2">Uncharacterized protein</fullName>
    </submittedName>
</protein>
<proteinExistence type="predicted"/>
<sequence length="135" mass="15739">MGSWLHNHHSTHYINDGKGKIQCLLPYDCCPNFSTVNTTQQKVIHSFRRLVIDDAVFSALQPMTMSPSSSTTTSMHHQPKEFFDSWEDIFSRFAWLQADLMNHRTLRHRPRLHNTAGRRTSTARSRYRLHLSRSG</sequence>
<organism evidence="2 3">
    <name type="scientific">Sorghum bicolor</name>
    <name type="common">Sorghum</name>
    <name type="synonym">Sorghum vulgare</name>
    <dbReference type="NCBI Taxonomy" id="4558"/>
    <lineage>
        <taxon>Eukaryota</taxon>
        <taxon>Viridiplantae</taxon>
        <taxon>Streptophyta</taxon>
        <taxon>Embryophyta</taxon>
        <taxon>Tracheophyta</taxon>
        <taxon>Spermatophyta</taxon>
        <taxon>Magnoliopsida</taxon>
        <taxon>Liliopsida</taxon>
        <taxon>Poales</taxon>
        <taxon>Poaceae</taxon>
        <taxon>PACMAD clade</taxon>
        <taxon>Panicoideae</taxon>
        <taxon>Andropogonodae</taxon>
        <taxon>Andropogoneae</taxon>
        <taxon>Sorghinae</taxon>
        <taxon>Sorghum</taxon>
    </lineage>
</organism>